<dbReference type="AlphaFoldDB" id="G0N0J0"/>
<dbReference type="OrthoDB" id="5911349at2759"/>
<organism evidence="3">
    <name type="scientific">Caenorhabditis brenneri</name>
    <name type="common">Nematode worm</name>
    <dbReference type="NCBI Taxonomy" id="135651"/>
    <lineage>
        <taxon>Eukaryota</taxon>
        <taxon>Metazoa</taxon>
        <taxon>Ecdysozoa</taxon>
        <taxon>Nematoda</taxon>
        <taxon>Chromadorea</taxon>
        <taxon>Rhabditida</taxon>
        <taxon>Rhabditina</taxon>
        <taxon>Rhabditomorpha</taxon>
        <taxon>Rhabditoidea</taxon>
        <taxon>Rhabditidae</taxon>
        <taxon>Peloderinae</taxon>
        <taxon>Caenorhabditis</taxon>
    </lineage>
</organism>
<accession>G0N0J0</accession>
<evidence type="ECO:0000313" key="2">
    <source>
        <dbReference type="EMBL" id="EGT49006.1"/>
    </source>
</evidence>
<gene>
    <name evidence="2" type="ORF">CAEBREN_13834</name>
</gene>
<dbReference type="Pfam" id="PF07735">
    <property type="entry name" value="FBA_2"/>
    <property type="match status" value="1"/>
</dbReference>
<dbReference type="InterPro" id="IPR012885">
    <property type="entry name" value="F-box_Sdz-33"/>
</dbReference>
<dbReference type="InParanoid" id="G0N0J0"/>
<proteinExistence type="predicted"/>
<dbReference type="PROSITE" id="PS50181">
    <property type="entry name" value="FBOX"/>
    <property type="match status" value="1"/>
</dbReference>
<keyword evidence="3" id="KW-1185">Reference proteome</keyword>
<evidence type="ECO:0000259" key="1">
    <source>
        <dbReference type="PROSITE" id="PS50181"/>
    </source>
</evidence>
<reference evidence="3" key="1">
    <citation type="submission" date="2011-07" db="EMBL/GenBank/DDBJ databases">
        <authorList>
            <consortium name="Caenorhabditis brenneri Sequencing and Analysis Consortium"/>
            <person name="Wilson R.K."/>
        </authorList>
    </citation>
    <scope>NUCLEOTIDE SEQUENCE [LARGE SCALE GENOMIC DNA]</scope>
    <source>
        <strain evidence="3">PB2801</strain>
    </source>
</reference>
<dbReference type="PANTHER" id="PTHR22899:SF0">
    <property type="entry name" value="F-BOX ASSOCIATED DOMAIN-CONTAINING PROTEIN-RELATED"/>
    <property type="match status" value="1"/>
</dbReference>
<dbReference type="InterPro" id="IPR001810">
    <property type="entry name" value="F-box_dom"/>
</dbReference>
<dbReference type="eggNOG" id="ENOG502RAXY">
    <property type="taxonomic scope" value="Eukaryota"/>
</dbReference>
<dbReference type="FunCoup" id="G0N0J0">
    <property type="interactions" value="1379"/>
</dbReference>
<dbReference type="PANTHER" id="PTHR22899">
    <property type="entry name" value="CYCLIN-RELATED F-BOX FAMILY"/>
    <property type="match status" value="1"/>
</dbReference>
<protein>
    <recommendedName>
        <fullName evidence="1">F-box domain-containing protein</fullName>
    </recommendedName>
</protein>
<dbReference type="HOGENOM" id="CLU_028840_1_3_1"/>
<feature type="domain" description="F-box" evidence="1">
    <location>
        <begin position="9"/>
        <end position="60"/>
    </location>
</feature>
<dbReference type="InterPro" id="IPR053222">
    <property type="entry name" value="Zygotic_Embryogenesis-Asso"/>
</dbReference>
<name>G0N0J0_CAEBE</name>
<dbReference type="OMA" id="ASHINMF"/>
<sequence length="322" mass="36988">MSSPTHSSHSNLLSLPDDEIVEKLRVMDLDQIIEVSLISERSKNLVKSLKIQGTSVHVDVKSGVSVSLFFEDRHNCSLKFEKINPTIPPSEVIFFFNTDFQYIEKTIRKDQFGIEDWMKHLHTIFNFRGIFSITLEAASMEYDPKEVKKYFGMPSEIDLRFSRNNAFNQSVLQTFLPVDSLVIPSDMFENSRIPPEVLIQNFTSLEITYGDPNIVTLDDLLMTNSKSIDIIESTQFEAKVLNKFIKLWQQGANPRMQHLLIYYETIKEDDEETILKGIKHKKNSNGGIGFFRSSVGFNYKNIWFSGGIDIVRKDGVKASWPL</sequence>
<dbReference type="Proteomes" id="UP000008068">
    <property type="component" value="Unassembled WGS sequence"/>
</dbReference>
<dbReference type="EMBL" id="GL379824">
    <property type="protein sequence ID" value="EGT49006.1"/>
    <property type="molecule type" value="Genomic_DNA"/>
</dbReference>
<evidence type="ECO:0000313" key="3">
    <source>
        <dbReference type="Proteomes" id="UP000008068"/>
    </source>
</evidence>